<evidence type="ECO:0000313" key="1">
    <source>
        <dbReference type="EMBL" id="QJA76527.1"/>
    </source>
</evidence>
<accession>A0A6M3K647</accession>
<dbReference type="AlphaFoldDB" id="A0A6M3K647"/>
<dbReference type="EMBL" id="MT142230">
    <property type="protein sequence ID" value="QJA76527.1"/>
    <property type="molecule type" value="Genomic_DNA"/>
</dbReference>
<sequence>MALYSNTLAVVRQHLSSAVGDLITGTFDSGDTNNAVDTMLRKGDDYYNEHHYRCYIYEGTNIGEEREVSDWVNSTNSLTLEPGFTDSVDTTTDYELHYIFTEDEYRKAINMAISSIADDYLLDAVDTNKTFSTGIYEYAMPTSPEFEFVHRVTRETTAAGDVFRDEDIIDPSFYKFILVGSASYIKFDEEKYKITSTENGKDMRIEGQQRQSALTSDTSICYLPLDWIIYKAITFLPNSKIMSSKLDKTLEIALSFVANMPVKRPYPKSKRVVL</sequence>
<protein>
    <submittedName>
        <fullName evidence="1">Uncharacterized protein</fullName>
    </submittedName>
</protein>
<gene>
    <name evidence="1" type="ORF">MM415A01489_0005</name>
</gene>
<proteinExistence type="predicted"/>
<organism evidence="1">
    <name type="scientific">viral metagenome</name>
    <dbReference type="NCBI Taxonomy" id="1070528"/>
    <lineage>
        <taxon>unclassified sequences</taxon>
        <taxon>metagenomes</taxon>
        <taxon>organismal metagenomes</taxon>
    </lineage>
</organism>
<reference evidence="1" key="1">
    <citation type="submission" date="2020-03" db="EMBL/GenBank/DDBJ databases">
        <title>The deep terrestrial virosphere.</title>
        <authorList>
            <person name="Holmfeldt K."/>
            <person name="Nilsson E."/>
            <person name="Simone D."/>
            <person name="Lopez-Fernandez M."/>
            <person name="Wu X."/>
            <person name="de Brujin I."/>
            <person name="Lundin D."/>
            <person name="Andersson A."/>
            <person name="Bertilsson S."/>
            <person name="Dopson M."/>
        </authorList>
    </citation>
    <scope>NUCLEOTIDE SEQUENCE</scope>
    <source>
        <strain evidence="1">MM415A01489</strain>
    </source>
</reference>
<name>A0A6M3K647_9ZZZZ</name>